<dbReference type="EMBL" id="MTKT01001932">
    <property type="protein sequence ID" value="OWM83544.1"/>
    <property type="molecule type" value="Genomic_DNA"/>
</dbReference>
<evidence type="ECO:0000313" key="2">
    <source>
        <dbReference type="EMBL" id="OWM83544.1"/>
    </source>
</evidence>
<reference evidence="3 5" key="3">
    <citation type="submission" date="2017-11" db="EMBL/GenBank/DDBJ databases">
        <title>De-novo sequencing of pomegranate (Punica granatum L.) genome.</title>
        <authorList>
            <person name="Akparov Z."/>
            <person name="Amiraslanov A."/>
            <person name="Hajiyeva S."/>
            <person name="Abbasov M."/>
            <person name="Kaur K."/>
            <person name="Hamwieh A."/>
            <person name="Solovyev V."/>
            <person name="Salamov A."/>
            <person name="Braich B."/>
            <person name="Kosarev P."/>
            <person name="Mahmoud A."/>
            <person name="Hajiyev E."/>
            <person name="Babayeva S."/>
            <person name="Izzatullayeva V."/>
            <person name="Mammadov A."/>
            <person name="Mammadov A."/>
            <person name="Sharifova S."/>
            <person name="Ojaghi J."/>
            <person name="Eynullazada K."/>
            <person name="Bayramov B."/>
            <person name="Abdulazimova A."/>
            <person name="Shahmuradov I."/>
        </authorList>
    </citation>
    <scope>NUCLEOTIDE SEQUENCE [LARGE SCALE GENOMIC DNA]</scope>
    <source>
        <strain evidence="3">AG2017</strain>
        <strain evidence="5">cv. AG2017</strain>
        <tissue evidence="3">Leaf</tissue>
    </source>
</reference>
<gene>
    <name evidence="2" type="ORF">CDL15_Pgr013025</name>
    <name evidence="3" type="ORF">CRG98_012546</name>
</gene>
<organism evidence="2 4">
    <name type="scientific">Punica granatum</name>
    <name type="common">Pomegranate</name>
    <dbReference type="NCBI Taxonomy" id="22663"/>
    <lineage>
        <taxon>Eukaryota</taxon>
        <taxon>Viridiplantae</taxon>
        <taxon>Streptophyta</taxon>
        <taxon>Embryophyta</taxon>
        <taxon>Tracheophyta</taxon>
        <taxon>Spermatophyta</taxon>
        <taxon>Magnoliopsida</taxon>
        <taxon>eudicotyledons</taxon>
        <taxon>Gunneridae</taxon>
        <taxon>Pentapetalae</taxon>
        <taxon>rosids</taxon>
        <taxon>malvids</taxon>
        <taxon>Myrtales</taxon>
        <taxon>Lythraceae</taxon>
        <taxon>Punica</taxon>
    </lineage>
</organism>
<evidence type="ECO:0000313" key="3">
    <source>
        <dbReference type="EMBL" id="PKI67008.1"/>
    </source>
</evidence>
<evidence type="ECO:0000256" key="1">
    <source>
        <dbReference type="SAM" id="MobiDB-lite"/>
    </source>
</evidence>
<dbReference type="GO" id="GO:0070300">
    <property type="term" value="F:phosphatidic acid binding"/>
    <property type="evidence" value="ECO:0007669"/>
    <property type="project" value="InterPro"/>
</dbReference>
<dbReference type="GO" id="GO:0004674">
    <property type="term" value="F:protein serine/threonine kinase activity"/>
    <property type="evidence" value="ECO:0007669"/>
    <property type="project" value="TreeGrafter"/>
</dbReference>
<dbReference type="Proteomes" id="UP000197138">
    <property type="component" value="Unassembled WGS sequence"/>
</dbReference>
<dbReference type="InterPro" id="IPR038943">
    <property type="entry name" value="PLDrp1-like"/>
</dbReference>
<proteinExistence type="predicted"/>
<name>A0A218XF55_PUNGR</name>
<evidence type="ECO:0000313" key="4">
    <source>
        <dbReference type="Proteomes" id="UP000197138"/>
    </source>
</evidence>
<dbReference type="PANTHER" id="PTHR33971">
    <property type="entry name" value="OS06G0232000 PROTEIN"/>
    <property type="match status" value="1"/>
</dbReference>
<accession>A0A218XF55</accession>
<protein>
    <submittedName>
        <fullName evidence="2">Uncharacterized protein</fullName>
    </submittedName>
</protein>
<dbReference type="OrthoDB" id="768992at2759"/>
<comment type="caution">
    <text evidence="2">The sequence shown here is derived from an EMBL/GenBank/DDBJ whole genome shotgun (WGS) entry which is preliminary data.</text>
</comment>
<reference evidence="4" key="1">
    <citation type="journal article" date="2017" name="Plant J.">
        <title>The pomegranate (Punica granatum L.) genome and the genomics of punicalagin biosynthesis.</title>
        <authorList>
            <person name="Qin G."/>
            <person name="Xu C."/>
            <person name="Ming R."/>
            <person name="Tang H."/>
            <person name="Guyot R."/>
            <person name="Kramer E.M."/>
            <person name="Hu Y."/>
            <person name="Yi X."/>
            <person name="Qi Y."/>
            <person name="Xu X."/>
            <person name="Gao Z."/>
            <person name="Pan H."/>
            <person name="Jian J."/>
            <person name="Tian Y."/>
            <person name="Yue Z."/>
            <person name="Xu Y."/>
        </authorList>
    </citation>
    <scope>NUCLEOTIDE SEQUENCE [LARGE SCALE GENOMIC DNA]</scope>
    <source>
        <strain evidence="4">cv. Dabenzi</strain>
    </source>
</reference>
<sequence>MAFYHYSNYYQNHQQDHGEDNFSCNFSYDYASDRPFLTSYSNNPDNEFFENQSFGYDLHQPDDIENAVSYPSSYADFSSDQQLVTSYLAYSFNEDNQFFGVHGYNGHPPHHHEHRASYYSYTPIQPTVAYSASPLYESKTFKIDPHNPYETRFIISYSTMEFNEPEFEDYDPTPYGGGYDPSLTYGKPLPPSDEVCYPKDSGKDDAKVQPQGKIAAPEEITVPAPIEGTDRGEERSTGKQEEPKPLVPVPEVEKQGDQEYGTYNSPPEVNANGDDRMFPLPPPGLGLDALDICESLFGYWPCLARDARRGYCCCPHGYDYRGRCIQRINECEGAANYLFGSPDPYYGMTNEGRAYDREIGEFTSYSYSSSSSSSVYTQERQHYEDQGVQHRQAEYDQISWIDKLKI</sequence>
<dbReference type="EMBL" id="PGOL01000645">
    <property type="protein sequence ID" value="PKI67008.1"/>
    <property type="molecule type" value="Genomic_DNA"/>
</dbReference>
<keyword evidence="5" id="KW-1185">Reference proteome</keyword>
<reference evidence="2" key="2">
    <citation type="submission" date="2017-06" db="EMBL/GenBank/DDBJ databases">
        <title>The pomegranate genome and the genomics of punicalagin biosynthesis.</title>
        <authorList>
            <person name="Xu C."/>
        </authorList>
    </citation>
    <scope>NUCLEOTIDE SEQUENCE [LARGE SCALE GENOMIC DNA]</scope>
    <source>
        <tissue evidence="2">Fresh leaf</tissue>
    </source>
</reference>
<evidence type="ECO:0000313" key="5">
    <source>
        <dbReference type="Proteomes" id="UP000233551"/>
    </source>
</evidence>
<dbReference type="Proteomes" id="UP000233551">
    <property type="component" value="Unassembled WGS sequence"/>
</dbReference>
<dbReference type="AlphaFoldDB" id="A0A218XF55"/>
<feature type="compositionally biased region" description="Basic and acidic residues" evidence="1">
    <location>
        <begin position="196"/>
        <end position="207"/>
    </location>
</feature>
<feature type="compositionally biased region" description="Basic and acidic residues" evidence="1">
    <location>
        <begin position="228"/>
        <end position="244"/>
    </location>
</feature>
<dbReference type="PANTHER" id="PTHR33971:SF3">
    <property type="entry name" value="UBIQUITIN CARBOXYL-TERMINAL HYDROLASE 36"/>
    <property type="match status" value="1"/>
</dbReference>
<dbReference type="GeneID" id="116206007"/>
<feature type="region of interest" description="Disordered" evidence="1">
    <location>
        <begin position="169"/>
        <end position="272"/>
    </location>
</feature>